<dbReference type="Pfam" id="PF00909">
    <property type="entry name" value="Ammonium_transp"/>
    <property type="match status" value="1"/>
</dbReference>
<evidence type="ECO:0000256" key="5">
    <source>
        <dbReference type="ARBA" id="ARBA00022989"/>
    </source>
</evidence>
<feature type="transmembrane region" description="Helical" evidence="8">
    <location>
        <begin position="344"/>
        <end position="364"/>
    </location>
</feature>
<dbReference type="AlphaFoldDB" id="A0A834GGT4"/>
<evidence type="ECO:0000256" key="6">
    <source>
        <dbReference type="ARBA" id="ARBA00023136"/>
    </source>
</evidence>
<dbReference type="InterPro" id="IPR024041">
    <property type="entry name" value="NH4_transpt_AmtB-like_dom"/>
</dbReference>
<dbReference type="OrthoDB" id="534912at2759"/>
<feature type="transmembrane region" description="Helical" evidence="8">
    <location>
        <begin position="201"/>
        <end position="225"/>
    </location>
</feature>
<feature type="compositionally biased region" description="Pro residues" evidence="9">
    <location>
        <begin position="504"/>
        <end position="513"/>
    </location>
</feature>
<comment type="caution">
    <text evidence="11">The sequence shown here is derived from an EMBL/GenBank/DDBJ whole genome shotgun (WGS) entry which is preliminary data.</text>
</comment>
<evidence type="ECO:0000256" key="2">
    <source>
        <dbReference type="ARBA" id="ARBA00005887"/>
    </source>
</evidence>
<feature type="transmembrane region" description="Helical" evidence="8">
    <location>
        <begin position="420"/>
        <end position="443"/>
    </location>
</feature>
<evidence type="ECO:0000259" key="10">
    <source>
        <dbReference type="Pfam" id="PF00909"/>
    </source>
</evidence>
<evidence type="ECO:0000256" key="3">
    <source>
        <dbReference type="ARBA" id="ARBA00022448"/>
    </source>
</evidence>
<dbReference type="InterPro" id="IPR018047">
    <property type="entry name" value="Ammonium_transpt_CS"/>
</dbReference>
<feature type="transmembrane region" description="Helical" evidence="8">
    <location>
        <begin position="246"/>
        <end position="264"/>
    </location>
</feature>
<keyword evidence="5 8" id="KW-1133">Transmembrane helix</keyword>
<evidence type="ECO:0000256" key="8">
    <source>
        <dbReference type="RuleBase" id="RU362002"/>
    </source>
</evidence>
<gene>
    <name evidence="11" type="ORF">RHSIM_Rhsim09G0132500</name>
</gene>
<dbReference type="GO" id="GO:0097272">
    <property type="term" value="P:ammonium homeostasis"/>
    <property type="evidence" value="ECO:0007669"/>
    <property type="project" value="TreeGrafter"/>
</dbReference>
<keyword evidence="4 8" id="KW-0812">Transmembrane</keyword>
<accession>A0A834GGT4</accession>
<dbReference type="GO" id="GO:0005886">
    <property type="term" value="C:plasma membrane"/>
    <property type="evidence" value="ECO:0007669"/>
    <property type="project" value="UniProtKB-SubCell"/>
</dbReference>
<dbReference type="InterPro" id="IPR001905">
    <property type="entry name" value="Ammonium_transpt"/>
</dbReference>
<dbReference type="PANTHER" id="PTHR11730">
    <property type="entry name" value="AMMONIUM TRANSPORTER"/>
    <property type="match status" value="1"/>
</dbReference>
<dbReference type="Gene3D" id="1.10.3430.10">
    <property type="entry name" value="Ammonium transporter AmtB like domains"/>
    <property type="match status" value="1"/>
</dbReference>
<name>A0A834GGT4_RHOSS</name>
<evidence type="ECO:0000256" key="1">
    <source>
        <dbReference type="ARBA" id="ARBA00004141"/>
    </source>
</evidence>
<comment type="similarity">
    <text evidence="2 8">Belongs to the ammonia transporter channel (TC 1.A.11.2) family.</text>
</comment>
<evidence type="ECO:0000256" key="4">
    <source>
        <dbReference type="ARBA" id="ARBA00022692"/>
    </source>
</evidence>
<keyword evidence="3 8" id="KW-0813">Transport</keyword>
<dbReference type="PANTHER" id="PTHR11730:SF6">
    <property type="entry name" value="AMMONIUM TRANSPORTER"/>
    <property type="match status" value="1"/>
</dbReference>
<reference evidence="11" key="1">
    <citation type="submission" date="2019-11" db="EMBL/GenBank/DDBJ databases">
        <authorList>
            <person name="Liu Y."/>
            <person name="Hou J."/>
            <person name="Li T.-Q."/>
            <person name="Guan C.-H."/>
            <person name="Wu X."/>
            <person name="Wu H.-Z."/>
            <person name="Ling F."/>
            <person name="Zhang R."/>
            <person name="Shi X.-G."/>
            <person name="Ren J.-P."/>
            <person name="Chen E.-F."/>
            <person name="Sun J.-M."/>
        </authorList>
    </citation>
    <scope>NUCLEOTIDE SEQUENCE</scope>
    <source>
        <strain evidence="11">Adult_tree_wgs_1</strain>
        <tissue evidence="11">Leaves</tissue>
    </source>
</reference>
<dbReference type="GO" id="GO:0008519">
    <property type="term" value="F:ammonium channel activity"/>
    <property type="evidence" value="ECO:0007669"/>
    <property type="project" value="InterPro"/>
</dbReference>
<dbReference type="SUPFAM" id="SSF111352">
    <property type="entry name" value="Ammonium transporter"/>
    <property type="match status" value="1"/>
</dbReference>
<protein>
    <recommendedName>
        <fullName evidence="8">Ammonium transporter</fullName>
    </recommendedName>
</protein>
<feature type="domain" description="Ammonium transporter AmtB-like" evidence="10">
    <location>
        <begin position="51"/>
        <end position="472"/>
    </location>
</feature>
<comment type="caution">
    <text evidence="8">Lacks conserved residue(s) required for the propagation of feature annotation.</text>
</comment>
<organism evidence="11 12">
    <name type="scientific">Rhododendron simsii</name>
    <name type="common">Sims's rhododendron</name>
    <dbReference type="NCBI Taxonomy" id="118357"/>
    <lineage>
        <taxon>Eukaryota</taxon>
        <taxon>Viridiplantae</taxon>
        <taxon>Streptophyta</taxon>
        <taxon>Embryophyta</taxon>
        <taxon>Tracheophyta</taxon>
        <taxon>Spermatophyta</taxon>
        <taxon>Magnoliopsida</taxon>
        <taxon>eudicotyledons</taxon>
        <taxon>Gunneridae</taxon>
        <taxon>Pentapetalae</taxon>
        <taxon>asterids</taxon>
        <taxon>Ericales</taxon>
        <taxon>Ericaceae</taxon>
        <taxon>Ericoideae</taxon>
        <taxon>Rhodoreae</taxon>
        <taxon>Rhododendron</taxon>
    </lineage>
</organism>
<dbReference type="InterPro" id="IPR029020">
    <property type="entry name" value="Ammonium/urea_transptr"/>
</dbReference>
<keyword evidence="7 8" id="KW-0924">Ammonia transport</keyword>
<feature type="transmembrane region" description="Helical" evidence="8">
    <location>
        <begin position="95"/>
        <end position="114"/>
    </location>
</feature>
<dbReference type="Proteomes" id="UP000626092">
    <property type="component" value="Unassembled WGS sequence"/>
</dbReference>
<feature type="transmembrane region" description="Helical" evidence="8">
    <location>
        <begin position="159"/>
        <end position="181"/>
    </location>
</feature>
<dbReference type="PROSITE" id="PS01219">
    <property type="entry name" value="AMMONIUM_TRANSP"/>
    <property type="match status" value="1"/>
</dbReference>
<feature type="transmembrane region" description="Helical" evidence="8">
    <location>
        <begin position="134"/>
        <end position="152"/>
    </location>
</feature>
<comment type="subcellular location">
    <subcellularLocation>
        <location evidence="8">Cell membrane</location>
        <topology evidence="8">Multi-pass membrane protein</topology>
    </subcellularLocation>
    <subcellularLocation>
        <location evidence="1">Membrane</location>
        <topology evidence="1">Multi-pass membrane protein</topology>
    </subcellularLocation>
</comment>
<evidence type="ECO:0000256" key="7">
    <source>
        <dbReference type="ARBA" id="ARBA00023177"/>
    </source>
</evidence>
<keyword evidence="6 8" id="KW-0472">Membrane</keyword>
<feature type="region of interest" description="Disordered" evidence="9">
    <location>
        <begin position="494"/>
        <end position="513"/>
    </location>
</feature>
<evidence type="ECO:0000256" key="9">
    <source>
        <dbReference type="SAM" id="MobiDB-lite"/>
    </source>
</evidence>
<dbReference type="NCBIfam" id="TIGR00836">
    <property type="entry name" value="amt"/>
    <property type="match status" value="1"/>
</dbReference>
<keyword evidence="12" id="KW-1185">Reference proteome</keyword>
<evidence type="ECO:0000313" key="12">
    <source>
        <dbReference type="Proteomes" id="UP000626092"/>
    </source>
</evidence>
<dbReference type="EMBL" id="WJXA01000009">
    <property type="protein sequence ID" value="KAF7131999.1"/>
    <property type="molecule type" value="Genomic_DNA"/>
</dbReference>
<dbReference type="FunFam" id="1.10.3430.10:FF:000006">
    <property type="entry name" value="Ammonium transporter"/>
    <property type="match status" value="1"/>
</dbReference>
<evidence type="ECO:0000313" key="11">
    <source>
        <dbReference type="EMBL" id="KAF7131999.1"/>
    </source>
</evidence>
<proteinExistence type="inferred from homology"/>
<feature type="transmembrane region" description="Helical" evidence="8">
    <location>
        <begin position="51"/>
        <end position="74"/>
    </location>
</feature>
<sequence length="513" mass="54740">MASYTCSATDLIPQLGSSVANATAVANAICGGFSAVSATLSDTTYAINNTYLLFSAYLVFAMQLGFAMLCAGSVRAKNTMNIMLTNVLDAAAGGLSYYLFGFAFAFGASSNGFIGRHSFGLTGVPSPAFDYSFFLYQWAFAIAAAGITSGSIAERTQFVAYLIYSTFLTGFVYPVVSHWFWSSDGWASASRTDGNLLFKSGVIDFAGSGVVHMVGGIAGLWGALIEGPRIGRFDRTGRSVVLRGHSASLVVLGSFLLWFGWYGFNPGSFLTIAKTYGTDGTFYGQWSGVGRTAVTTTLAGCTAALTTLFSKRLLAGHWNVTDVCNGLLGGFAAITSGCSVVEPWSAIVCGFVAAWVLIGCNKLAEKFKYDDPLEAAQLHGGCGAWGILFTGLFARERYVSEVYSPGRPYGLFMGGGGRLLAAQIIQILVIFGWVTATMGPLFYGLHKLKLLRISTEDEMAGMDQTRHGGFAYAYHDEDDQSTIPGFIMKRIEPMNSSSKHDRSPPPPSPPNEV</sequence>